<dbReference type="GO" id="GO:0008168">
    <property type="term" value="F:methyltransferase activity"/>
    <property type="evidence" value="ECO:0007669"/>
    <property type="project" value="UniProtKB-KW"/>
</dbReference>
<dbReference type="RefSeq" id="WP_162376699.1">
    <property type="nucleotide sequence ID" value="NZ_JBHTKN010000001.1"/>
</dbReference>
<proteinExistence type="predicted"/>
<dbReference type="EC" id="2.1.1.-" evidence="2"/>
<evidence type="ECO:0000259" key="1">
    <source>
        <dbReference type="Pfam" id="PF08241"/>
    </source>
</evidence>
<organism evidence="2 3">
    <name type="scientific">Pseudoxanthomonas kaohsiungensis</name>
    <dbReference type="NCBI Taxonomy" id="283923"/>
    <lineage>
        <taxon>Bacteria</taxon>
        <taxon>Pseudomonadati</taxon>
        <taxon>Pseudomonadota</taxon>
        <taxon>Gammaproteobacteria</taxon>
        <taxon>Lysobacterales</taxon>
        <taxon>Lysobacteraceae</taxon>
        <taxon>Pseudoxanthomonas</taxon>
    </lineage>
</organism>
<dbReference type="GO" id="GO:0032259">
    <property type="term" value="P:methylation"/>
    <property type="evidence" value="ECO:0007669"/>
    <property type="project" value="UniProtKB-KW"/>
</dbReference>
<protein>
    <submittedName>
        <fullName evidence="2">Class I SAM-dependent methyltransferase</fullName>
        <ecNumber evidence="2">2.1.1.-</ecNumber>
    </submittedName>
</protein>
<comment type="caution">
    <text evidence="2">The sequence shown here is derived from an EMBL/GenBank/DDBJ whole genome shotgun (WGS) entry which is preliminary data.</text>
</comment>
<name>A0ABW3LTU4_9GAMM</name>
<reference evidence="3" key="1">
    <citation type="journal article" date="2019" name="Int. J. Syst. Evol. Microbiol.">
        <title>The Global Catalogue of Microorganisms (GCM) 10K type strain sequencing project: providing services to taxonomists for standard genome sequencing and annotation.</title>
        <authorList>
            <consortium name="The Broad Institute Genomics Platform"/>
            <consortium name="The Broad Institute Genome Sequencing Center for Infectious Disease"/>
            <person name="Wu L."/>
            <person name="Ma J."/>
        </authorList>
    </citation>
    <scope>NUCLEOTIDE SEQUENCE [LARGE SCALE GENOMIC DNA]</scope>
    <source>
        <strain evidence="3">CCUG 55854</strain>
    </source>
</reference>
<dbReference type="SUPFAM" id="SSF53335">
    <property type="entry name" value="S-adenosyl-L-methionine-dependent methyltransferases"/>
    <property type="match status" value="1"/>
</dbReference>
<gene>
    <name evidence="2" type="ORF">ACFQ2N_01620</name>
</gene>
<dbReference type="Proteomes" id="UP001597033">
    <property type="component" value="Unassembled WGS sequence"/>
</dbReference>
<evidence type="ECO:0000313" key="2">
    <source>
        <dbReference type="EMBL" id="MFD1041047.1"/>
    </source>
</evidence>
<keyword evidence="2" id="KW-0808">Transferase</keyword>
<dbReference type="Gene3D" id="3.40.50.150">
    <property type="entry name" value="Vaccinia Virus protein VP39"/>
    <property type="match status" value="1"/>
</dbReference>
<feature type="domain" description="Methyltransferase type 11" evidence="1">
    <location>
        <begin position="55"/>
        <end position="145"/>
    </location>
</feature>
<dbReference type="InterPro" id="IPR029063">
    <property type="entry name" value="SAM-dependent_MTases_sf"/>
</dbReference>
<accession>A0ABW3LTU4</accession>
<dbReference type="InterPro" id="IPR013216">
    <property type="entry name" value="Methyltransf_11"/>
</dbReference>
<keyword evidence="2" id="KW-0489">Methyltransferase</keyword>
<evidence type="ECO:0000313" key="3">
    <source>
        <dbReference type="Proteomes" id="UP001597033"/>
    </source>
</evidence>
<sequence length="330" mass="35552">MGPGEDNERREAWSSYWSSGRLHSCASGDQDNYGGAIAQFWRTFLERLPPPARLLDLATGNGPLPRLVWELHKDAADIDAVDLADVAPAWHSPSLHRGVRFHRSVRLEALPFADASFDGAMSQFGFEYARRAPALAECLRVLRPRAPIALVMHHAGSVLVAVGREELEHHGWLAGDDGLVEAARGVIPWLAQARAGIPAGEAERAARARARYNAAMQALAERAQQSTAPDLLLEARQAVHGLVARVPAAGAEATLQSLDAYAGELARARLRTAEMVSHALDAAQLEDLRERLLSARPGQAVDCSELRQAEGVVAWSLVCAPSDADEGVIA</sequence>
<dbReference type="Pfam" id="PF08241">
    <property type="entry name" value="Methyltransf_11"/>
    <property type="match status" value="1"/>
</dbReference>
<dbReference type="EMBL" id="JBHTKN010000001">
    <property type="protein sequence ID" value="MFD1041047.1"/>
    <property type="molecule type" value="Genomic_DNA"/>
</dbReference>
<keyword evidence="3" id="KW-1185">Reference proteome</keyword>